<dbReference type="FunFam" id="1.10.287.890:FF:000002">
    <property type="entry name" value="Adenylate isopentenyltransferase 5, chloroplastic"/>
    <property type="match status" value="1"/>
</dbReference>
<evidence type="ECO:0000313" key="11">
    <source>
        <dbReference type="EMBL" id="QCE12954.1"/>
    </source>
</evidence>
<dbReference type="GO" id="GO:0005739">
    <property type="term" value="C:mitochondrion"/>
    <property type="evidence" value="ECO:0007669"/>
    <property type="project" value="TreeGrafter"/>
</dbReference>
<evidence type="ECO:0000256" key="8">
    <source>
        <dbReference type="ARBA" id="ARBA00052386"/>
    </source>
</evidence>
<dbReference type="Proteomes" id="UP000501690">
    <property type="component" value="Linkage Group LG10"/>
</dbReference>
<comment type="catalytic activity">
    <reaction evidence="7">
        <text>dimethylallyl diphosphate + ATP = N(6)-(dimethylallyl)adenosine 5'-triphosphate + diphosphate</text>
        <dbReference type="Rhea" id="RHEA:36331"/>
        <dbReference type="ChEBI" id="CHEBI:30616"/>
        <dbReference type="ChEBI" id="CHEBI:33019"/>
        <dbReference type="ChEBI" id="CHEBI:57623"/>
        <dbReference type="ChEBI" id="CHEBI:73532"/>
        <dbReference type="EC" id="2.5.1.112"/>
    </reaction>
</comment>
<dbReference type="Gramene" id="Vigun05g005900.1.v1.2">
    <property type="protein sequence ID" value="Vigun05g005900.1.v1.2.CDS.1"/>
    <property type="gene ID" value="Vigun05g005900.v1.2"/>
</dbReference>
<keyword evidence="12" id="KW-1185">Reference proteome</keyword>
<dbReference type="GO" id="GO:0005524">
    <property type="term" value="F:ATP binding"/>
    <property type="evidence" value="ECO:0007669"/>
    <property type="project" value="UniProtKB-KW"/>
</dbReference>
<dbReference type="InterPro" id="IPR039657">
    <property type="entry name" value="Dimethylallyltransferase"/>
</dbReference>
<accession>A0A4D6NJV8</accession>
<dbReference type="EC" id="2.5.1.112" evidence="10"/>
<organism evidence="11 12">
    <name type="scientific">Vigna unguiculata</name>
    <name type="common">Cowpea</name>
    <dbReference type="NCBI Taxonomy" id="3917"/>
    <lineage>
        <taxon>Eukaryota</taxon>
        <taxon>Viridiplantae</taxon>
        <taxon>Streptophyta</taxon>
        <taxon>Embryophyta</taxon>
        <taxon>Tracheophyta</taxon>
        <taxon>Spermatophyta</taxon>
        <taxon>Magnoliopsida</taxon>
        <taxon>eudicotyledons</taxon>
        <taxon>Gunneridae</taxon>
        <taxon>Pentapetalae</taxon>
        <taxon>rosids</taxon>
        <taxon>fabids</taxon>
        <taxon>Fabales</taxon>
        <taxon>Fabaceae</taxon>
        <taxon>Papilionoideae</taxon>
        <taxon>50 kb inversion clade</taxon>
        <taxon>NPAAA clade</taxon>
        <taxon>indigoferoid/millettioid clade</taxon>
        <taxon>Phaseoleae</taxon>
        <taxon>Vigna</taxon>
    </lineage>
</organism>
<keyword evidence="2 11" id="KW-0808">Transferase</keyword>
<keyword evidence="5" id="KW-0067">ATP-binding</keyword>
<proteinExistence type="inferred from homology"/>
<dbReference type="GO" id="GO:0052381">
    <property type="term" value="F:tRNA dimethylallyltransferase activity"/>
    <property type="evidence" value="ECO:0007669"/>
    <property type="project" value="TreeGrafter"/>
</dbReference>
<evidence type="ECO:0000256" key="5">
    <source>
        <dbReference type="ARBA" id="ARBA00022840"/>
    </source>
</evidence>
<evidence type="ECO:0000256" key="2">
    <source>
        <dbReference type="ARBA" id="ARBA00022679"/>
    </source>
</evidence>
<name>A0A4D6NJV8_VIGUN</name>
<dbReference type="Pfam" id="PF01715">
    <property type="entry name" value="IPPT"/>
    <property type="match status" value="2"/>
</dbReference>
<keyword evidence="4" id="KW-0547">Nucleotide-binding</keyword>
<dbReference type="PANTHER" id="PTHR11088:SF59">
    <property type="entry name" value="ADENYLATE ISOPENTENYLTRANSFERASE"/>
    <property type="match status" value="1"/>
</dbReference>
<dbReference type="OrthoDB" id="775260at2759"/>
<evidence type="ECO:0000256" key="6">
    <source>
        <dbReference type="ARBA" id="ARBA00022946"/>
    </source>
</evidence>
<reference evidence="11 12" key="1">
    <citation type="submission" date="2019-04" db="EMBL/GenBank/DDBJ databases">
        <title>An improved genome assembly and genetic linkage map for asparagus bean, Vigna unguiculata ssp. sesquipedialis.</title>
        <authorList>
            <person name="Xia Q."/>
            <person name="Zhang R."/>
            <person name="Dong Y."/>
        </authorList>
    </citation>
    <scope>NUCLEOTIDE SEQUENCE [LARGE SCALE GENOMIC DNA]</scope>
    <source>
        <tissue evidence="11">Leaf</tissue>
    </source>
</reference>
<sequence length="300" mass="33762">MASFTISPASLVGKKKVLFIMGATGTGKTKLSINLAMQFPSEIINSDKIQVYKGLDIITNKVSESERYGIPHHLLAIIDDPDYDFTVDDFCNHVLLALDTIIQNGHLPIIVGGSNTYLAAMLEDPNIGFRSKYDCCFIWVDVSLPVLFPYLDKRVDEMVDAGVVDEIREAFVAGADCSRGIRRAIGVPELGEFFLVEKEIDDETQKEKMLQHAIMKTKENTRKLAEKQLSKIRKMNHELKMFRFDSTQVFEAVLKGVDYKQLYAELVFIPSIEIVKQFLEETTAVKKTSSQNAEQVPICV</sequence>
<dbReference type="EMBL" id="CP039354">
    <property type="protein sequence ID" value="QCE12954.1"/>
    <property type="molecule type" value="Genomic_DNA"/>
</dbReference>
<gene>
    <name evidence="11" type="ORF">DEO72_LG10g4205</name>
</gene>
<dbReference type="SUPFAM" id="SSF52540">
    <property type="entry name" value="P-loop containing nucleoside triphosphate hydrolases"/>
    <property type="match status" value="1"/>
</dbReference>
<comment type="catalytic activity">
    <reaction evidence="8">
        <text>dimethylallyl diphosphate + ADP = N(6)-(dimethylallyl)adenosine 5'-diphosphate + diphosphate</text>
        <dbReference type="Rhea" id="RHEA:36327"/>
        <dbReference type="ChEBI" id="CHEBI:33019"/>
        <dbReference type="ChEBI" id="CHEBI:57623"/>
        <dbReference type="ChEBI" id="CHEBI:73533"/>
        <dbReference type="ChEBI" id="CHEBI:456216"/>
        <dbReference type="EC" id="2.5.1.112"/>
    </reaction>
</comment>
<dbReference type="AlphaFoldDB" id="A0A4D6NJV8"/>
<dbReference type="GO" id="GO:0009824">
    <property type="term" value="F:AMP dimethylallyltransferase activity"/>
    <property type="evidence" value="ECO:0007669"/>
    <property type="project" value="UniProtKB-ARBA"/>
</dbReference>
<evidence type="ECO:0000256" key="9">
    <source>
        <dbReference type="ARBA" id="ARBA00055191"/>
    </source>
</evidence>
<dbReference type="GO" id="GO:0009691">
    <property type="term" value="P:cytokinin biosynthetic process"/>
    <property type="evidence" value="ECO:0007669"/>
    <property type="project" value="UniProtKB-KW"/>
</dbReference>
<dbReference type="InterPro" id="IPR027417">
    <property type="entry name" value="P-loop_NTPase"/>
</dbReference>
<keyword evidence="6" id="KW-0809">Transit peptide</keyword>
<evidence type="ECO:0000256" key="10">
    <source>
        <dbReference type="ARBA" id="ARBA00066838"/>
    </source>
</evidence>
<comment type="function">
    <text evidence="9">Involved in cytokinin biosynthesis. Catalyzes the transfer of an isopentenyl group from dimethylallyl diphosphate (DMAPP) to ATP and ADP.</text>
</comment>
<dbReference type="PANTHER" id="PTHR11088">
    <property type="entry name" value="TRNA DIMETHYLALLYLTRANSFERASE"/>
    <property type="match status" value="1"/>
</dbReference>
<keyword evidence="3" id="KW-0203">Cytokinin biosynthesis</keyword>
<dbReference type="Gene3D" id="3.40.50.300">
    <property type="entry name" value="P-loop containing nucleotide triphosphate hydrolases"/>
    <property type="match status" value="1"/>
</dbReference>
<evidence type="ECO:0000256" key="4">
    <source>
        <dbReference type="ARBA" id="ARBA00022741"/>
    </source>
</evidence>
<evidence type="ECO:0000256" key="7">
    <source>
        <dbReference type="ARBA" id="ARBA00051744"/>
    </source>
</evidence>
<evidence type="ECO:0000256" key="3">
    <source>
        <dbReference type="ARBA" id="ARBA00022712"/>
    </source>
</evidence>
<comment type="similarity">
    <text evidence="1">Belongs to the IPP transferase family.</text>
</comment>
<dbReference type="GO" id="GO:0052622">
    <property type="term" value="F:ATP/ADP dimethylallyltransferase activity"/>
    <property type="evidence" value="ECO:0007669"/>
    <property type="project" value="UniProtKB-EC"/>
</dbReference>
<dbReference type="Gene3D" id="1.10.287.890">
    <property type="entry name" value="Crystal structure of tRNA isopentenylpyrophosphate transferase (bh2366) domain"/>
    <property type="match status" value="1"/>
</dbReference>
<protein>
    <recommendedName>
        <fullName evidence="10">adenylate dimethylallyltransferase (ADP/ATP-dependent)</fullName>
        <ecNumber evidence="10">2.5.1.112</ecNumber>
    </recommendedName>
</protein>
<evidence type="ECO:0000313" key="12">
    <source>
        <dbReference type="Proteomes" id="UP000501690"/>
    </source>
</evidence>
<dbReference type="GO" id="GO:0006400">
    <property type="term" value="P:tRNA modification"/>
    <property type="evidence" value="ECO:0007669"/>
    <property type="project" value="TreeGrafter"/>
</dbReference>
<evidence type="ECO:0000256" key="1">
    <source>
        <dbReference type="ARBA" id="ARBA00005842"/>
    </source>
</evidence>